<evidence type="ECO:0000256" key="2">
    <source>
        <dbReference type="ARBA" id="ARBA00022989"/>
    </source>
</evidence>
<dbReference type="SUPFAM" id="SSF103473">
    <property type="entry name" value="MFS general substrate transporter"/>
    <property type="match status" value="1"/>
</dbReference>
<sequence length="430" mass="48014">MDNIDTEGETIPTLEETTKLVEEAEFKNFGALIAHQVSVRVAWVFKTESVMIPAFLDHISGAGWVRGCLPILNRIGQSFAPLWLADRIQTSPRKKWLLLITTWMMGFPWVVLAILLWNLQGASFVGFPAFFLLLYTLFFAATGLNRVIFGTLQGKLIPAAHRGRLLGFSGILGSIFSVGALLYMQNYMSIEGYRLFFVSFLISGIGMLLAGLTCFGIVEPPDHYEPSRNSFWEQLGEARKILRENQPFRRLVIVSMLTITILLVFPHYQTFATERLHTGHIRLITWVIAQNIGAGVFSLILGFIADRYGNKLAIQVALVVISCGPISGLLFTSSSLEILHPWFWVTYFILGMTPVTDKAITNYTLEIVPASDHAQALSTLKLCMMVPLLFSVFVGILIDSIGFSPVFIASSLIIVIALWQTGKMIEPRHH</sequence>
<evidence type="ECO:0000256" key="4">
    <source>
        <dbReference type="SAM" id="Phobius"/>
    </source>
</evidence>
<reference evidence="5 6" key="1">
    <citation type="submission" date="2019-02" db="EMBL/GenBank/DDBJ databases">
        <title>Deep-cultivation of Planctomycetes and their phenomic and genomic characterization uncovers novel biology.</title>
        <authorList>
            <person name="Wiegand S."/>
            <person name="Jogler M."/>
            <person name="Boedeker C."/>
            <person name="Pinto D."/>
            <person name="Vollmers J."/>
            <person name="Rivas-Marin E."/>
            <person name="Kohn T."/>
            <person name="Peeters S.H."/>
            <person name="Heuer A."/>
            <person name="Rast P."/>
            <person name="Oberbeckmann S."/>
            <person name="Bunk B."/>
            <person name="Jeske O."/>
            <person name="Meyerdierks A."/>
            <person name="Storesund J.E."/>
            <person name="Kallscheuer N."/>
            <person name="Luecker S."/>
            <person name="Lage O.M."/>
            <person name="Pohl T."/>
            <person name="Merkel B.J."/>
            <person name="Hornburger P."/>
            <person name="Mueller R.-W."/>
            <person name="Bruemmer F."/>
            <person name="Labrenz M."/>
            <person name="Spormann A.M."/>
            <person name="Op den Camp H."/>
            <person name="Overmann J."/>
            <person name="Amann R."/>
            <person name="Jetten M.S.M."/>
            <person name="Mascher T."/>
            <person name="Medema M.H."/>
            <person name="Devos D.P."/>
            <person name="Kaster A.-K."/>
            <person name="Ovreas L."/>
            <person name="Rohde M."/>
            <person name="Galperin M.Y."/>
            <person name="Jogler C."/>
        </authorList>
    </citation>
    <scope>NUCLEOTIDE SEQUENCE [LARGE SCALE GENOMIC DNA]</scope>
    <source>
        <strain evidence="5 6">Pla110</strain>
    </source>
</reference>
<accession>A0A518CKJ8</accession>
<keyword evidence="3 4" id="KW-0472">Membrane</keyword>
<gene>
    <name evidence="5" type="ORF">Pla110_14600</name>
</gene>
<proteinExistence type="predicted"/>
<feature type="transmembrane region" description="Helical" evidence="4">
    <location>
        <begin position="283"/>
        <end position="305"/>
    </location>
</feature>
<dbReference type="InterPro" id="IPR052528">
    <property type="entry name" value="Sugar_transport-like"/>
</dbReference>
<feature type="transmembrane region" description="Helical" evidence="4">
    <location>
        <begin position="248"/>
        <end position="268"/>
    </location>
</feature>
<dbReference type="AlphaFoldDB" id="A0A518CKJ8"/>
<feature type="transmembrane region" description="Helical" evidence="4">
    <location>
        <begin position="338"/>
        <end position="355"/>
    </location>
</feature>
<dbReference type="Gene3D" id="1.20.1250.20">
    <property type="entry name" value="MFS general substrate transporter like domains"/>
    <property type="match status" value="2"/>
</dbReference>
<organism evidence="5 6">
    <name type="scientific">Polystyrenella longa</name>
    <dbReference type="NCBI Taxonomy" id="2528007"/>
    <lineage>
        <taxon>Bacteria</taxon>
        <taxon>Pseudomonadati</taxon>
        <taxon>Planctomycetota</taxon>
        <taxon>Planctomycetia</taxon>
        <taxon>Planctomycetales</taxon>
        <taxon>Planctomycetaceae</taxon>
        <taxon>Polystyrenella</taxon>
    </lineage>
</organism>
<evidence type="ECO:0000256" key="1">
    <source>
        <dbReference type="ARBA" id="ARBA00022692"/>
    </source>
</evidence>
<dbReference type="Proteomes" id="UP000317178">
    <property type="component" value="Chromosome"/>
</dbReference>
<dbReference type="PANTHER" id="PTHR23526:SF1">
    <property type="entry name" value="MAJOR FACILITATOR SUPERFAMILY MFS_1"/>
    <property type="match status" value="1"/>
</dbReference>
<evidence type="ECO:0000256" key="3">
    <source>
        <dbReference type="ARBA" id="ARBA00023136"/>
    </source>
</evidence>
<dbReference type="InterPro" id="IPR011701">
    <property type="entry name" value="MFS"/>
</dbReference>
<dbReference type="OrthoDB" id="238795at2"/>
<feature type="transmembrane region" description="Helical" evidence="4">
    <location>
        <begin position="376"/>
        <end position="396"/>
    </location>
</feature>
<dbReference type="PANTHER" id="PTHR23526">
    <property type="entry name" value="INTEGRAL MEMBRANE TRANSPORT PROTEIN-RELATED"/>
    <property type="match status" value="1"/>
</dbReference>
<keyword evidence="1 4" id="KW-0812">Transmembrane</keyword>
<feature type="transmembrane region" description="Helical" evidence="4">
    <location>
        <begin position="402"/>
        <end position="419"/>
    </location>
</feature>
<evidence type="ECO:0000313" key="6">
    <source>
        <dbReference type="Proteomes" id="UP000317178"/>
    </source>
</evidence>
<keyword evidence="6" id="KW-1185">Reference proteome</keyword>
<dbReference type="KEGG" id="plon:Pla110_14600"/>
<dbReference type="GO" id="GO:0022857">
    <property type="term" value="F:transmembrane transporter activity"/>
    <property type="evidence" value="ECO:0007669"/>
    <property type="project" value="InterPro"/>
</dbReference>
<feature type="transmembrane region" description="Helical" evidence="4">
    <location>
        <begin position="123"/>
        <end position="144"/>
    </location>
</feature>
<dbReference type="Pfam" id="PF07690">
    <property type="entry name" value="MFS_1"/>
    <property type="match status" value="1"/>
</dbReference>
<feature type="transmembrane region" description="Helical" evidence="4">
    <location>
        <begin position="312"/>
        <end position="332"/>
    </location>
</feature>
<feature type="transmembrane region" description="Helical" evidence="4">
    <location>
        <begin position="96"/>
        <end position="117"/>
    </location>
</feature>
<evidence type="ECO:0000313" key="5">
    <source>
        <dbReference type="EMBL" id="QDU79746.1"/>
    </source>
</evidence>
<keyword evidence="2 4" id="KW-1133">Transmembrane helix</keyword>
<name>A0A518CKJ8_9PLAN</name>
<dbReference type="EMBL" id="CP036281">
    <property type="protein sequence ID" value="QDU79746.1"/>
    <property type="molecule type" value="Genomic_DNA"/>
</dbReference>
<feature type="transmembrane region" description="Helical" evidence="4">
    <location>
        <begin position="165"/>
        <end position="184"/>
    </location>
</feature>
<protein>
    <submittedName>
        <fullName evidence="5">Major Facilitator Superfamily protein</fullName>
    </submittedName>
</protein>
<feature type="transmembrane region" description="Helical" evidence="4">
    <location>
        <begin position="196"/>
        <end position="218"/>
    </location>
</feature>
<dbReference type="InterPro" id="IPR036259">
    <property type="entry name" value="MFS_trans_sf"/>
</dbReference>
<dbReference type="RefSeq" id="WP_144994598.1">
    <property type="nucleotide sequence ID" value="NZ_CP036281.1"/>
</dbReference>